<organism evidence="4 5">
    <name type="scientific">Effrenium voratum</name>
    <dbReference type="NCBI Taxonomy" id="2562239"/>
    <lineage>
        <taxon>Eukaryota</taxon>
        <taxon>Sar</taxon>
        <taxon>Alveolata</taxon>
        <taxon>Dinophyceae</taxon>
        <taxon>Suessiales</taxon>
        <taxon>Symbiodiniaceae</taxon>
        <taxon>Effrenium</taxon>
    </lineage>
</organism>
<evidence type="ECO:0000313" key="5">
    <source>
        <dbReference type="Proteomes" id="UP001178507"/>
    </source>
</evidence>
<keyword evidence="5" id="KW-1185">Reference proteome</keyword>
<protein>
    <recommendedName>
        <fullName evidence="3">WRC domain-containing protein</fullName>
    </recommendedName>
</protein>
<dbReference type="Proteomes" id="UP001178507">
    <property type="component" value="Unassembled WGS sequence"/>
</dbReference>
<comment type="caution">
    <text evidence="4">The sequence shown here is derived from an EMBL/GenBank/DDBJ whole genome shotgun (WGS) entry which is preliminary data.</text>
</comment>
<evidence type="ECO:0000256" key="2">
    <source>
        <dbReference type="SAM" id="MobiDB-lite"/>
    </source>
</evidence>
<dbReference type="InterPro" id="IPR014977">
    <property type="entry name" value="WRC_dom"/>
</dbReference>
<dbReference type="EMBL" id="CAUJNA010003771">
    <property type="protein sequence ID" value="CAJ1409467.1"/>
    <property type="molecule type" value="Genomic_DNA"/>
</dbReference>
<feature type="region of interest" description="Disordered" evidence="2">
    <location>
        <begin position="184"/>
        <end position="236"/>
    </location>
</feature>
<evidence type="ECO:0000313" key="4">
    <source>
        <dbReference type="EMBL" id="CAJ1409467.1"/>
    </source>
</evidence>
<dbReference type="Pfam" id="PF08879">
    <property type="entry name" value="WRC"/>
    <property type="match status" value="1"/>
</dbReference>
<reference evidence="4" key="1">
    <citation type="submission" date="2023-08" db="EMBL/GenBank/DDBJ databases">
        <authorList>
            <person name="Chen Y."/>
            <person name="Shah S."/>
            <person name="Dougan E. K."/>
            <person name="Thang M."/>
            <person name="Chan C."/>
        </authorList>
    </citation>
    <scope>NUCLEOTIDE SEQUENCE</scope>
</reference>
<evidence type="ECO:0000256" key="1">
    <source>
        <dbReference type="ARBA" id="ARBA00023242"/>
    </source>
</evidence>
<feature type="domain" description="WRC" evidence="3">
    <location>
        <begin position="223"/>
        <end position="269"/>
    </location>
</feature>
<proteinExistence type="predicted"/>
<accession>A0AA36JPR6</accession>
<dbReference type="PROSITE" id="PS51667">
    <property type="entry name" value="WRC"/>
    <property type="match status" value="1"/>
</dbReference>
<evidence type="ECO:0000259" key="3">
    <source>
        <dbReference type="PROSITE" id="PS51667"/>
    </source>
</evidence>
<feature type="compositionally biased region" description="Basic and acidic residues" evidence="2">
    <location>
        <begin position="12"/>
        <end position="23"/>
    </location>
</feature>
<feature type="region of interest" description="Disordered" evidence="2">
    <location>
        <begin position="1"/>
        <end position="24"/>
    </location>
</feature>
<gene>
    <name evidence="4" type="ORF">EVOR1521_LOCUS30559</name>
</gene>
<dbReference type="AlphaFoldDB" id="A0AA36JPR6"/>
<sequence length="380" mass="41660">MLRIAGLPLPRGEARPGRGEESRGALALRAARGARAVQRGENCARPSSAIASVDDHLGLAGPRCDRHGARGCQVPNCQRPARRTIRNERGAKERRCGVHSERPRCNVGSCGKAALNQVFVDDDHGCEGPRCAEHGGGCQVPGCRRQHWARTRNSDEHGGPGWRCWKHKGHVCAVPGCGKRPDQRLKEADQYGPPGIRCKRHCPKKSGPPRPAASLAPEDEGPRPGQARCSRNDGKGWRCRRSVEGPGAFCEYHSREFVRKHRLKRRVERAGRAEGLELLQSCEEEGLTVQGFRAQACYHAFQCLLRARQVDEALPWLRQARQQLQLSRGPEDPDVRTLRGYEEDPLSHPAASDEGDQFSALALPAGLAAAAAALYLLKGQ</sequence>
<keyword evidence="1" id="KW-0539">Nucleus</keyword>
<name>A0AA36JPR6_9DINO</name>